<evidence type="ECO:0000256" key="1">
    <source>
        <dbReference type="ARBA" id="ARBA00000085"/>
    </source>
</evidence>
<keyword evidence="4" id="KW-0808">Transferase</keyword>
<dbReference type="PANTHER" id="PTHR44936:SF9">
    <property type="entry name" value="SENSOR PROTEIN CREC"/>
    <property type="match status" value="1"/>
</dbReference>
<evidence type="ECO:0000259" key="7">
    <source>
        <dbReference type="PROSITE" id="PS50109"/>
    </source>
</evidence>
<accession>A0A3S9Q066</accession>
<dbReference type="PRINTS" id="PR00344">
    <property type="entry name" value="BCTRLSENSOR"/>
</dbReference>
<sequence>MIQGGLEGPGQTGEWSKGDSGKLLGEIQHLRDMVDNLAVIARVSRGDYIGQGVAMDSTMIAHDAVIDWRERMEERELPVVIELDASPKDAHVVVDQARLRQAVDEIIENAVDAVLHAPDEPAENNVITVRTAFHSDGHERRVALEVIDRGRGIPEEDFSVVQKRFGRTSNDPHPSGGLGLAVAKNIVAAMRGQIEIRNNQPGPGVTVAISLPYVEDPNEEVGSE</sequence>
<comment type="catalytic activity">
    <reaction evidence="1">
        <text>ATP + protein L-histidine = ADP + protein N-phospho-L-histidine.</text>
        <dbReference type="EC" id="2.7.13.3"/>
    </reaction>
</comment>
<keyword evidence="9" id="KW-1185">Reference proteome</keyword>
<dbReference type="KEGG" id="flh:EJ997_12420"/>
<evidence type="ECO:0000256" key="2">
    <source>
        <dbReference type="ARBA" id="ARBA00012438"/>
    </source>
</evidence>
<dbReference type="InterPro" id="IPR036890">
    <property type="entry name" value="HATPase_C_sf"/>
</dbReference>
<protein>
    <recommendedName>
        <fullName evidence="2">histidine kinase</fullName>
        <ecNumber evidence="2">2.7.13.3</ecNumber>
    </recommendedName>
</protein>
<feature type="domain" description="Histidine kinase" evidence="7">
    <location>
        <begin position="26"/>
        <end position="215"/>
    </location>
</feature>
<dbReference type="AlphaFoldDB" id="A0A3S9Q066"/>
<keyword evidence="3" id="KW-0597">Phosphoprotein</keyword>
<dbReference type="GO" id="GO:0000160">
    <property type="term" value="P:phosphorelay signal transduction system"/>
    <property type="evidence" value="ECO:0007669"/>
    <property type="project" value="UniProtKB-KW"/>
</dbReference>
<dbReference type="SMART" id="SM00387">
    <property type="entry name" value="HATPase_c"/>
    <property type="match status" value="1"/>
</dbReference>
<gene>
    <name evidence="8" type="ORF">EJ997_12420</name>
</gene>
<evidence type="ECO:0000256" key="4">
    <source>
        <dbReference type="ARBA" id="ARBA00022679"/>
    </source>
</evidence>
<dbReference type="OrthoDB" id="5176662at2"/>
<dbReference type="EMBL" id="CP034593">
    <property type="protein sequence ID" value="AZQ78020.1"/>
    <property type="molecule type" value="Genomic_DNA"/>
</dbReference>
<dbReference type="Proteomes" id="UP000280344">
    <property type="component" value="Chromosome"/>
</dbReference>
<evidence type="ECO:0000256" key="5">
    <source>
        <dbReference type="ARBA" id="ARBA00022777"/>
    </source>
</evidence>
<dbReference type="InterPro" id="IPR050980">
    <property type="entry name" value="2C_sensor_his_kinase"/>
</dbReference>
<dbReference type="InterPro" id="IPR003594">
    <property type="entry name" value="HATPase_dom"/>
</dbReference>
<dbReference type="Pfam" id="PF02518">
    <property type="entry name" value="HATPase_c"/>
    <property type="match status" value="1"/>
</dbReference>
<dbReference type="PROSITE" id="PS50109">
    <property type="entry name" value="HIS_KIN"/>
    <property type="match status" value="1"/>
</dbReference>
<dbReference type="Gene3D" id="3.30.565.10">
    <property type="entry name" value="Histidine kinase-like ATPase, C-terminal domain"/>
    <property type="match status" value="1"/>
</dbReference>
<evidence type="ECO:0000256" key="3">
    <source>
        <dbReference type="ARBA" id="ARBA00022553"/>
    </source>
</evidence>
<dbReference type="SUPFAM" id="SSF55874">
    <property type="entry name" value="ATPase domain of HSP90 chaperone/DNA topoisomerase II/histidine kinase"/>
    <property type="match status" value="1"/>
</dbReference>
<keyword evidence="5 8" id="KW-0418">Kinase</keyword>
<organism evidence="8 9">
    <name type="scientific">Flaviflexus ciconiae</name>
    <dbReference type="NCBI Taxonomy" id="2496867"/>
    <lineage>
        <taxon>Bacteria</taxon>
        <taxon>Bacillati</taxon>
        <taxon>Actinomycetota</taxon>
        <taxon>Actinomycetes</taxon>
        <taxon>Actinomycetales</taxon>
        <taxon>Actinomycetaceae</taxon>
        <taxon>Flaviflexus</taxon>
    </lineage>
</organism>
<dbReference type="GO" id="GO:0004673">
    <property type="term" value="F:protein histidine kinase activity"/>
    <property type="evidence" value="ECO:0007669"/>
    <property type="project" value="UniProtKB-EC"/>
</dbReference>
<evidence type="ECO:0000256" key="6">
    <source>
        <dbReference type="ARBA" id="ARBA00023012"/>
    </source>
</evidence>
<reference evidence="8 9" key="1">
    <citation type="submission" date="2018-12" db="EMBL/GenBank/DDBJ databases">
        <title>Complete genome sequence of Flaviflexus sp. H23T48.</title>
        <authorList>
            <person name="Bae J.-W."/>
            <person name="Lee J.-Y."/>
        </authorList>
    </citation>
    <scope>NUCLEOTIDE SEQUENCE [LARGE SCALE GENOMIC DNA]</scope>
    <source>
        <strain evidence="8 9">H23T48</strain>
    </source>
</reference>
<evidence type="ECO:0000313" key="8">
    <source>
        <dbReference type="EMBL" id="AZQ78020.1"/>
    </source>
</evidence>
<dbReference type="InterPro" id="IPR005467">
    <property type="entry name" value="His_kinase_dom"/>
</dbReference>
<proteinExistence type="predicted"/>
<dbReference type="InterPro" id="IPR004358">
    <property type="entry name" value="Sig_transdc_His_kin-like_C"/>
</dbReference>
<dbReference type="PANTHER" id="PTHR44936">
    <property type="entry name" value="SENSOR PROTEIN CREC"/>
    <property type="match status" value="1"/>
</dbReference>
<keyword evidence="6" id="KW-0902">Two-component regulatory system</keyword>
<name>A0A3S9Q066_9ACTO</name>
<dbReference type="EC" id="2.7.13.3" evidence="2"/>
<evidence type="ECO:0000313" key="9">
    <source>
        <dbReference type="Proteomes" id="UP000280344"/>
    </source>
</evidence>